<organism evidence="4 5">
    <name type="scientific">Aldrovandia affinis</name>
    <dbReference type="NCBI Taxonomy" id="143900"/>
    <lineage>
        <taxon>Eukaryota</taxon>
        <taxon>Metazoa</taxon>
        <taxon>Chordata</taxon>
        <taxon>Craniata</taxon>
        <taxon>Vertebrata</taxon>
        <taxon>Euteleostomi</taxon>
        <taxon>Actinopterygii</taxon>
        <taxon>Neopterygii</taxon>
        <taxon>Teleostei</taxon>
        <taxon>Notacanthiformes</taxon>
        <taxon>Halosauridae</taxon>
        <taxon>Aldrovandia</taxon>
    </lineage>
</organism>
<comment type="caution">
    <text evidence="4">The sequence shown here is derived from an EMBL/GenBank/DDBJ whole genome shotgun (WGS) entry which is preliminary data.</text>
</comment>
<evidence type="ECO:0000313" key="5">
    <source>
        <dbReference type="Proteomes" id="UP001221898"/>
    </source>
</evidence>
<gene>
    <name evidence="4" type="ORF">AAFF_G00137590</name>
</gene>
<keyword evidence="5" id="KW-1185">Reference proteome</keyword>
<evidence type="ECO:0000256" key="1">
    <source>
        <dbReference type="ARBA" id="ARBA00023054"/>
    </source>
</evidence>
<sequence>MLILKPGSGTQGGSEDRYCLTESLMAGLTRKDQLRTRREFEHSVLRTQDLRESKRLGWSRAAKQHERNLEQGLRQLSTGSRPGRERLHVASNVFDDVCNGSQVFGEILREIKTEYDLYLNSVLDSLAETQSVANMPVEAPPQGATSGVTGVGELEQVRGEVSRLGGEARRALDENKQVRIELKRERDPAQDRNGAQKEEDPPDLKQGEGLVSLSDQVMHKRRQVWTALEEVRLLQKEIRENMVPVVTTHATKGYGRDLEAEITALSASNKRLCEANEELQSSISSLLNRAKVTNEMQVDLWEKVWNTET</sequence>
<evidence type="ECO:0000313" key="4">
    <source>
        <dbReference type="EMBL" id="KAJ8418050.1"/>
    </source>
</evidence>
<feature type="domain" description="Translin-associated factor X-interacting protein 1 N-terminal" evidence="3">
    <location>
        <begin position="66"/>
        <end position="179"/>
    </location>
</feature>
<dbReference type="Proteomes" id="UP001221898">
    <property type="component" value="Unassembled WGS sequence"/>
</dbReference>
<feature type="region of interest" description="Disordered" evidence="2">
    <location>
        <begin position="179"/>
        <end position="209"/>
    </location>
</feature>
<evidence type="ECO:0000259" key="3">
    <source>
        <dbReference type="Pfam" id="PF15739"/>
    </source>
</evidence>
<accession>A0AAD7X2N2</accession>
<dbReference type="EMBL" id="JAINUG010000002">
    <property type="protein sequence ID" value="KAJ8418050.1"/>
    <property type="molecule type" value="Genomic_DNA"/>
</dbReference>
<dbReference type="PANTHER" id="PTHR34916">
    <property type="entry name" value="GI:13385330"/>
    <property type="match status" value="1"/>
</dbReference>
<reference evidence="4" key="1">
    <citation type="journal article" date="2023" name="Science">
        <title>Genome structures resolve the early diversification of teleost fishes.</title>
        <authorList>
            <person name="Parey E."/>
            <person name="Louis A."/>
            <person name="Montfort J."/>
            <person name="Bouchez O."/>
            <person name="Roques C."/>
            <person name="Iampietro C."/>
            <person name="Lluch J."/>
            <person name="Castinel A."/>
            <person name="Donnadieu C."/>
            <person name="Desvignes T."/>
            <person name="Floi Bucao C."/>
            <person name="Jouanno E."/>
            <person name="Wen M."/>
            <person name="Mejri S."/>
            <person name="Dirks R."/>
            <person name="Jansen H."/>
            <person name="Henkel C."/>
            <person name="Chen W.J."/>
            <person name="Zahm M."/>
            <person name="Cabau C."/>
            <person name="Klopp C."/>
            <person name="Thompson A.W."/>
            <person name="Robinson-Rechavi M."/>
            <person name="Braasch I."/>
            <person name="Lecointre G."/>
            <person name="Bobe J."/>
            <person name="Postlethwait J.H."/>
            <person name="Berthelot C."/>
            <person name="Roest Crollius H."/>
            <person name="Guiguen Y."/>
        </authorList>
    </citation>
    <scope>NUCLEOTIDE SEQUENCE</scope>
    <source>
        <strain evidence="4">NC1722</strain>
    </source>
</reference>
<feature type="compositionally biased region" description="Basic and acidic residues" evidence="2">
    <location>
        <begin position="179"/>
        <end position="206"/>
    </location>
</feature>
<name>A0AAD7X2N2_9TELE</name>
<dbReference type="InterPro" id="IPR032755">
    <property type="entry name" value="TSNAXIP1_N"/>
</dbReference>
<dbReference type="PANTHER" id="PTHR34916:SF1">
    <property type="entry name" value="GI:13385330"/>
    <property type="match status" value="1"/>
</dbReference>
<protein>
    <recommendedName>
        <fullName evidence="3">Translin-associated factor X-interacting protein 1 N-terminal domain-containing protein</fullName>
    </recommendedName>
</protein>
<dbReference type="Pfam" id="PF15739">
    <property type="entry name" value="TSNAXIP1_N"/>
    <property type="match status" value="1"/>
</dbReference>
<evidence type="ECO:0000256" key="2">
    <source>
        <dbReference type="SAM" id="MobiDB-lite"/>
    </source>
</evidence>
<dbReference type="AlphaFoldDB" id="A0AAD7X2N2"/>
<proteinExistence type="predicted"/>
<keyword evidence="1" id="KW-0175">Coiled coil</keyword>